<dbReference type="InterPro" id="IPR021861">
    <property type="entry name" value="THO_THOC1"/>
</dbReference>
<accession>A0A8D0HHK5</accession>
<sequence>MKFKVLHIKRTASEPFEKSVDHSRTHVRWKVSSLSPVGPVIQTQEPVHYNGAVILYKDVSKAVKQSDKKFIKIDKPPVCQKKLQDGKRYRLISEPEAEITPEEIEFVDGSLLKLKSYIEVYLEQPMELTLSLIEMESEETVWKAKLRECDWIRHNQNNNEQRRNTLGNRRRKSSITISEDEFSNKRLKGNDTSDGDKPKTTLTDQQLMTLAKNMGKDWKEIAIECLKLQMKDIDQIQAKEEEVNIYKFRILSKWKEAEQNNGTAQNLYDSLKDHVSYEVLQILEGFLDQT</sequence>
<dbReference type="Pfam" id="PF00531">
    <property type="entry name" value="Death"/>
    <property type="match status" value="1"/>
</dbReference>
<dbReference type="GeneTree" id="ENSGT00650000094113"/>
<reference evidence="6" key="2">
    <citation type="submission" date="2025-09" db="UniProtKB">
        <authorList>
            <consortium name="Ensembl"/>
        </authorList>
    </citation>
    <scope>IDENTIFICATION</scope>
</reference>
<dbReference type="Ensembl" id="ENSSPUT00000026072.1">
    <property type="protein sequence ID" value="ENSSPUP00000024433.1"/>
    <property type="gene ID" value="ENSSPUG00000018718.1"/>
</dbReference>
<dbReference type="InterPro" id="IPR000488">
    <property type="entry name" value="Death_dom"/>
</dbReference>
<name>A0A8D0HHK5_SPHPU</name>
<organism evidence="6 7">
    <name type="scientific">Sphenodon punctatus</name>
    <name type="common">Tuatara</name>
    <name type="synonym">Hatteria punctata</name>
    <dbReference type="NCBI Taxonomy" id="8508"/>
    <lineage>
        <taxon>Eukaryota</taxon>
        <taxon>Metazoa</taxon>
        <taxon>Chordata</taxon>
        <taxon>Craniata</taxon>
        <taxon>Vertebrata</taxon>
        <taxon>Euteleostomi</taxon>
        <taxon>Lepidosauria</taxon>
        <taxon>Sphenodontia</taxon>
        <taxon>Sphenodontidae</taxon>
        <taxon>Sphenodon</taxon>
    </lineage>
</organism>
<evidence type="ECO:0000256" key="1">
    <source>
        <dbReference type="ARBA" id="ARBA00004514"/>
    </source>
</evidence>
<feature type="domain" description="FIIND" evidence="5">
    <location>
        <begin position="1"/>
        <end position="160"/>
    </location>
</feature>
<dbReference type="PANTHER" id="PTHR13265:SF1">
    <property type="entry name" value="CASPASE RECRUITMENT DOMAIN-CONTAINING PROTEIN 8"/>
    <property type="match status" value="1"/>
</dbReference>
<evidence type="ECO:0000259" key="4">
    <source>
        <dbReference type="PROSITE" id="PS50017"/>
    </source>
</evidence>
<dbReference type="SUPFAM" id="SSF47986">
    <property type="entry name" value="DEATH domain"/>
    <property type="match status" value="1"/>
</dbReference>
<dbReference type="InterPro" id="IPR011029">
    <property type="entry name" value="DEATH-like_dom_sf"/>
</dbReference>
<dbReference type="PANTHER" id="PTHR13265">
    <property type="entry name" value="THO COMPLEX SUBUNIT 1"/>
    <property type="match status" value="1"/>
</dbReference>
<dbReference type="AlphaFoldDB" id="A0A8D0HHK5"/>
<protein>
    <submittedName>
        <fullName evidence="6">Uncharacterized protein</fullName>
    </submittedName>
</protein>
<keyword evidence="7" id="KW-1185">Reference proteome</keyword>
<feature type="region of interest" description="Disordered" evidence="3">
    <location>
        <begin position="181"/>
        <end position="201"/>
    </location>
</feature>
<dbReference type="PROSITE" id="PS51830">
    <property type="entry name" value="FIIND"/>
    <property type="match status" value="1"/>
</dbReference>
<feature type="domain" description="Death" evidence="4">
    <location>
        <begin position="203"/>
        <end position="287"/>
    </location>
</feature>
<evidence type="ECO:0000313" key="6">
    <source>
        <dbReference type="Ensembl" id="ENSSPUP00000024433.1"/>
    </source>
</evidence>
<evidence type="ECO:0000259" key="5">
    <source>
        <dbReference type="PROSITE" id="PS51830"/>
    </source>
</evidence>
<dbReference type="GO" id="GO:0006406">
    <property type="term" value="P:mRNA export from nucleus"/>
    <property type="evidence" value="ECO:0007669"/>
    <property type="project" value="TreeGrafter"/>
</dbReference>
<dbReference type="InterPro" id="IPR025307">
    <property type="entry name" value="FIIND_dom"/>
</dbReference>
<dbReference type="GO" id="GO:0005829">
    <property type="term" value="C:cytosol"/>
    <property type="evidence" value="ECO:0007669"/>
    <property type="project" value="UniProtKB-SubCell"/>
</dbReference>
<dbReference type="SMART" id="SM00005">
    <property type="entry name" value="DEATH"/>
    <property type="match status" value="1"/>
</dbReference>
<feature type="compositionally biased region" description="Basic and acidic residues" evidence="3">
    <location>
        <begin position="182"/>
        <end position="199"/>
    </location>
</feature>
<dbReference type="Proteomes" id="UP000694392">
    <property type="component" value="Unplaced"/>
</dbReference>
<proteinExistence type="predicted"/>
<dbReference type="Pfam" id="PF23679">
    <property type="entry name" value="UPA-FIIND"/>
    <property type="match status" value="1"/>
</dbReference>
<reference evidence="6" key="1">
    <citation type="submission" date="2025-08" db="UniProtKB">
        <authorList>
            <consortium name="Ensembl"/>
        </authorList>
    </citation>
    <scope>IDENTIFICATION</scope>
</reference>
<comment type="subcellular location">
    <subcellularLocation>
        <location evidence="1">Cytoplasm</location>
        <location evidence="1">Cytosol</location>
    </subcellularLocation>
</comment>
<dbReference type="GO" id="GO:0007165">
    <property type="term" value="P:signal transduction"/>
    <property type="evidence" value="ECO:0007669"/>
    <property type="project" value="InterPro"/>
</dbReference>
<evidence type="ECO:0000256" key="3">
    <source>
        <dbReference type="SAM" id="MobiDB-lite"/>
    </source>
</evidence>
<keyword evidence="2" id="KW-0963">Cytoplasm</keyword>
<dbReference type="Gene3D" id="1.10.533.10">
    <property type="entry name" value="Death Domain, Fas"/>
    <property type="match status" value="1"/>
</dbReference>
<dbReference type="OMA" id="LPPCEHC"/>
<dbReference type="GO" id="GO:0000445">
    <property type="term" value="C:THO complex part of transcription export complex"/>
    <property type="evidence" value="ECO:0007669"/>
    <property type="project" value="TreeGrafter"/>
</dbReference>
<dbReference type="PROSITE" id="PS50017">
    <property type="entry name" value="DEATH_DOMAIN"/>
    <property type="match status" value="1"/>
</dbReference>
<dbReference type="CDD" id="cd01670">
    <property type="entry name" value="Death"/>
    <property type="match status" value="1"/>
</dbReference>
<dbReference type="FunFam" id="1.10.533.10:FF:000088">
    <property type="entry name" value="P53-induced death domain protein 1"/>
    <property type="match status" value="1"/>
</dbReference>
<evidence type="ECO:0000256" key="2">
    <source>
        <dbReference type="ARBA" id="ARBA00022490"/>
    </source>
</evidence>
<evidence type="ECO:0000313" key="7">
    <source>
        <dbReference type="Proteomes" id="UP000694392"/>
    </source>
</evidence>